<sequence>MRWRAVPAVLATVMVWACAPEIPERDAPVERVEAIFDPSTSTIPLPNDAALQEGRLPALEGAGDATAAGQFAEFLTQLSGWLPSTPIEIPFSGELNEETLTEENIRFYRFEGDLEPLEIASIEALDSEGEGPVFVRVTPADPVVRGEQYAVVVTRDVEGANGEAVSEPPAIFFAASEEPLVDENGEPALDVLNDPENPGQAAQLEGLRQLLAPLFEAAEGEGIARDQVVMAFRWTVSPDPSALFDPVTAQVPLPNTAALDPDGTFPDSAGCFVDENSANGVLDRYLAGLSGWPASTPITLPLSAPIDPTDIGDDDVQLYRWLDDGSFERVDDVAVTYLEEQTDRCTGAVSPGYSLVLTPAEPLGDRERYFAFATRAIGGDGQGILPDVPMFMGMQPYPVVDESGSSLVGNFSDEQAQGMAGIQASISPMMAYLEEELGLTYEDMAAVWGWGTWSDTFVVFDPTVGSIAFPNAFLIDSETGQVNLPVPEGADPLTEGIINLLNQRRGFSTTAPGWIPVDGEVDPSTIDEDALVMASVAGFSPRVLPQEEYSVSYDPEWGHLVVEPTVPFAEGLQHAGIVTTSMLGTNGRPVQPTAVFALLRSTYPLANEAGESQVYLLDDATAVALEEARTAYSRLFTLAVVLPGGGFEREEIATAWAFTPEDPALLLQQTRARAMAALDVRGAVVAERFCDNELPNCNNDPYFEELSADTFAHPTSAGTQVDVSNLEAIYSGGEYDSVLVASPLGDVADPQDASARVGVTVMLPRAEQDAGDCVAPFDVVISQHGLGGNRWGGALMTANEVAAFPSCKATVAIDLPLHGGRSTAATSLHPAEAIPTSGAGFLTSDLIASKVNFMQASIDLFVLSRLIVGEAGASGLTPLFADTPYSGEELFSGAIGFVGQSLGGIVGVPFVTLEPAVDTAVISASGGRLTWILEGDDAGPSTIGGPILDALAGLGAVPGTFAFIRTMALVQWTADVIDPFAFAPFTTDRPRQNLAYDAGSDTFGPVTGDLCEETSECPEGWSCEAVSSDVDRCVELLPANQVMLQMASGDRTVVNRATEALALALGVSLDDTTFEDAPHSFLSTLNPTAEGFEAGQCAREQMGAWLASGMSGVAELPASLSASACLAQ</sequence>
<name>A0A5C6X7T6_9DELT</name>
<dbReference type="RefSeq" id="WP_146976101.1">
    <property type="nucleotide sequence ID" value="NZ_VOSL01000116.1"/>
</dbReference>
<evidence type="ECO:0008006" key="3">
    <source>
        <dbReference type="Google" id="ProtNLM"/>
    </source>
</evidence>
<evidence type="ECO:0000313" key="1">
    <source>
        <dbReference type="EMBL" id="TXD32699.1"/>
    </source>
</evidence>
<gene>
    <name evidence="1" type="ORF">FRC96_16690</name>
</gene>
<dbReference type="Gene3D" id="3.40.50.1820">
    <property type="entry name" value="alpha/beta hydrolase"/>
    <property type="match status" value="1"/>
</dbReference>
<accession>A0A5C6X7T6</accession>
<organism evidence="1 2">
    <name type="scientific">Lujinxingia vulgaris</name>
    <dbReference type="NCBI Taxonomy" id="2600176"/>
    <lineage>
        <taxon>Bacteria</taxon>
        <taxon>Deltaproteobacteria</taxon>
        <taxon>Bradymonadales</taxon>
        <taxon>Lujinxingiaceae</taxon>
        <taxon>Lujinxingia</taxon>
    </lineage>
</organism>
<evidence type="ECO:0000313" key="2">
    <source>
        <dbReference type="Proteomes" id="UP000321046"/>
    </source>
</evidence>
<protein>
    <recommendedName>
        <fullName evidence="3">Bacterial virulence factor lipase N-terminal domain-containing protein</fullName>
    </recommendedName>
</protein>
<reference evidence="1 2" key="1">
    <citation type="submission" date="2019-08" db="EMBL/GenBank/DDBJ databases">
        <title>Bradymonadales sp. TMQ2.</title>
        <authorList>
            <person name="Liang Q."/>
        </authorList>
    </citation>
    <scope>NUCLEOTIDE SEQUENCE [LARGE SCALE GENOMIC DNA]</scope>
    <source>
        <strain evidence="1 2">TMQ2</strain>
    </source>
</reference>
<dbReference type="Proteomes" id="UP000321046">
    <property type="component" value="Unassembled WGS sequence"/>
</dbReference>
<dbReference type="EMBL" id="VOSL01000116">
    <property type="protein sequence ID" value="TXD32699.1"/>
    <property type="molecule type" value="Genomic_DNA"/>
</dbReference>
<comment type="caution">
    <text evidence="1">The sequence shown here is derived from an EMBL/GenBank/DDBJ whole genome shotgun (WGS) entry which is preliminary data.</text>
</comment>
<proteinExistence type="predicted"/>
<dbReference type="AlphaFoldDB" id="A0A5C6X7T6"/>
<dbReference type="OrthoDB" id="9768at2"/>
<dbReference type="InterPro" id="IPR029058">
    <property type="entry name" value="AB_hydrolase_fold"/>
</dbReference>